<sequence>MILATIFIVGFGLCAGKAAAVFTPEKLNSTQLFRRSVNMVRTKDDLHLRMFSSDIKHEIPKCLVSRFLKRNNDKTYRTLEVNNIVESKEIVTDQKLTGLKTNVSIIVKKGDPPFFQATFEGGAPPESWKTTQYVKYAKPGWCLILGSSRGERLNPHCTLWGPVTCTGKCWLYCQMTFVEKCSTGVPVHLTQCTQTNVEKGGSKPIPK</sequence>
<dbReference type="AlphaFoldDB" id="A0A023FZ25"/>
<evidence type="ECO:0000256" key="1">
    <source>
        <dbReference type="SAM" id="SignalP"/>
    </source>
</evidence>
<dbReference type="Gene3D" id="2.40.128.20">
    <property type="match status" value="1"/>
</dbReference>
<feature type="chain" id="PRO_5001516246" evidence="1">
    <location>
        <begin position="21"/>
        <end position="207"/>
    </location>
</feature>
<name>A0A023FZ25_AMBPA</name>
<proteinExistence type="evidence at transcript level"/>
<dbReference type="InterPro" id="IPR012674">
    <property type="entry name" value="Calycin"/>
</dbReference>
<reference evidence="2" key="1">
    <citation type="submission" date="2014-03" db="EMBL/GenBank/DDBJ databases">
        <title>The sialotranscriptome of Amblyomma triste, Amblyomma parvum and Amblyomma cajennense ticks, uncovered by 454-based RNA-seq.</title>
        <authorList>
            <person name="Garcia G.R."/>
            <person name="Gardinassi L.G."/>
            <person name="Ribeiro J.M."/>
            <person name="Anatrielo E."/>
            <person name="Ferreira B.R."/>
            <person name="Moreira H.N."/>
            <person name="Mafra C."/>
            <person name="Olegario M.M."/>
            <person name="Szabo P.J."/>
            <person name="Miranda-Santos I.K."/>
            <person name="Maruyama S.R."/>
        </authorList>
    </citation>
    <scope>NUCLEOTIDE SEQUENCE</scope>
    <source>
        <strain evidence="2">Araguapaz</strain>
        <tissue evidence="2">Salivary glands</tissue>
    </source>
</reference>
<accession>A0A023FZ25</accession>
<dbReference type="EMBL" id="GBBL01000543">
    <property type="protein sequence ID" value="JAC26777.1"/>
    <property type="molecule type" value="mRNA"/>
</dbReference>
<protein>
    <submittedName>
        <fullName evidence="2">Putative secreted protein 94</fullName>
    </submittedName>
</protein>
<keyword evidence="1" id="KW-0732">Signal</keyword>
<evidence type="ECO:0000313" key="2">
    <source>
        <dbReference type="EMBL" id="JAC26777.1"/>
    </source>
</evidence>
<organism evidence="2">
    <name type="scientific">Amblyomma parvum</name>
    <name type="common">South American tick</name>
    <dbReference type="NCBI Taxonomy" id="251391"/>
    <lineage>
        <taxon>Eukaryota</taxon>
        <taxon>Metazoa</taxon>
        <taxon>Ecdysozoa</taxon>
        <taxon>Arthropoda</taxon>
        <taxon>Chelicerata</taxon>
        <taxon>Arachnida</taxon>
        <taxon>Acari</taxon>
        <taxon>Parasitiformes</taxon>
        <taxon>Ixodida</taxon>
        <taxon>Ixodoidea</taxon>
        <taxon>Ixodidae</taxon>
        <taxon>Amblyomminae</taxon>
        <taxon>Amblyomma</taxon>
    </lineage>
</organism>
<feature type="signal peptide" evidence="1">
    <location>
        <begin position="1"/>
        <end position="20"/>
    </location>
</feature>